<evidence type="ECO:0000313" key="2">
    <source>
        <dbReference type="EMBL" id="MDF9277851.1"/>
    </source>
</evidence>
<dbReference type="CDD" id="cd00761">
    <property type="entry name" value="Glyco_tranf_GTA_type"/>
    <property type="match status" value="1"/>
</dbReference>
<feature type="domain" description="Glycosyltransferase 2-like" evidence="1">
    <location>
        <begin position="3"/>
        <end position="166"/>
    </location>
</feature>
<dbReference type="Proteomes" id="UP001220456">
    <property type="component" value="Unassembled WGS sequence"/>
</dbReference>
<accession>A0ABT6CUV5</accession>
<name>A0ABT6CUV5_9MICC</name>
<dbReference type="SUPFAM" id="SSF53448">
    <property type="entry name" value="Nucleotide-diphospho-sugar transferases"/>
    <property type="match status" value="1"/>
</dbReference>
<keyword evidence="3" id="KW-1185">Reference proteome</keyword>
<dbReference type="InterPro" id="IPR001173">
    <property type="entry name" value="Glyco_trans_2-like"/>
</dbReference>
<organism evidence="2 3">
    <name type="scientific">Arthrobacter vasquezii</name>
    <dbReference type="NCBI Taxonomy" id="2977629"/>
    <lineage>
        <taxon>Bacteria</taxon>
        <taxon>Bacillati</taxon>
        <taxon>Actinomycetota</taxon>
        <taxon>Actinomycetes</taxon>
        <taxon>Micrococcales</taxon>
        <taxon>Micrococcaceae</taxon>
        <taxon>Arthrobacter</taxon>
    </lineage>
</organism>
<evidence type="ECO:0000259" key="1">
    <source>
        <dbReference type="Pfam" id="PF00535"/>
    </source>
</evidence>
<protein>
    <submittedName>
        <fullName evidence="2">Glycosyltransferase family 2 protein</fullName>
    </submittedName>
</protein>
<reference evidence="2 3" key="1">
    <citation type="journal article" date="2023" name="Int. J. Syst. Evol. Microbiol.">
        <title>Arthrobacter vasquezii sp. nov., isolated from a soil sample from Union Glacier, Antarctica.</title>
        <authorList>
            <person name="Valenzuela-Ibaceta F."/>
            <person name="Carrasco V."/>
            <person name="Lagos-Moraga S."/>
            <person name="Dietz-Vargas C."/>
            <person name="Navarro C.A."/>
            <person name="Perez-Donoso J.M."/>
        </authorList>
    </citation>
    <scope>NUCLEOTIDE SEQUENCE [LARGE SCALE GENOMIC DNA]</scope>
    <source>
        <strain evidence="2 3">EH-1B-1</strain>
    </source>
</reference>
<dbReference type="EMBL" id="JAROKN010000017">
    <property type="protein sequence ID" value="MDF9277851.1"/>
    <property type="molecule type" value="Genomic_DNA"/>
</dbReference>
<dbReference type="Pfam" id="PF00535">
    <property type="entry name" value="Glycos_transf_2"/>
    <property type="match status" value="1"/>
</dbReference>
<dbReference type="InterPro" id="IPR029044">
    <property type="entry name" value="Nucleotide-diphossugar_trans"/>
</dbReference>
<comment type="caution">
    <text evidence="2">The sequence shown here is derived from an EMBL/GenBank/DDBJ whole genome shotgun (WGS) entry which is preliminary data.</text>
</comment>
<evidence type="ECO:0000313" key="3">
    <source>
        <dbReference type="Proteomes" id="UP001220456"/>
    </source>
</evidence>
<proteinExistence type="predicted"/>
<gene>
    <name evidence="2" type="ORF">P4U43_08615</name>
</gene>
<sequence>MDVIIPVHTPDRQIERAVSSLESSGLEIGENAECRITVVCHNTAVDPIRRKIEASSGAHVRFLHLEDGNKSPAGPFNLGFSSSTASWVMIMGSDDTLEADALRRWLFEAESTNTDVLIAPEAHFGGASIHTPVVRWSRRKHLDPVSDRLAYRTAPLGLIRRELIEELDLRFPMNMANGSDQAVSARLWFSNLSITYGRGLPRYLVHDDATERVTFTLKDLEADLLFVTELMKDPWFHKLSGRSRHAIVTKLIRVHLFSHVGMRAASGAWDRRQATQAETVLQTLLSAAPRALKPLSIADRTLVDAIASGLADPTAMAELCAARRRFKQPRTWAPRDVRYILHREAPPRFMVASALV</sequence>
<dbReference type="Gene3D" id="3.90.550.10">
    <property type="entry name" value="Spore Coat Polysaccharide Biosynthesis Protein SpsA, Chain A"/>
    <property type="match status" value="1"/>
</dbReference>